<feature type="region of interest" description="Disordered" evidence="1">
    <location>
        <begin position="115"/>
        <end position="215"/>
    </location>
</feature>
<evidence type="ECO:0000313" key="4">
    <source>
        <dbReference type="Proteomes" id="UP000664203"/>
    </source>
</evidence>
<dbReference type="Proteomes" id="UP000664203">
    <property type="component" value="Unassembled WGS sequence"/>
</dbReference>
<comment type="caution">
    <text evidence="3">The sequence shown here is derived from an EMBL/GenBank/DDBJ whole genome shotgun (WGS) entry which is preliminary data.</text>
</comment>
<dbReference type="EMBL" id="CAJPDR010000020">
    <property type="protein sequence ID" value="CAF9907072.1"/>
    <property type="molecule type" value="Genomic_DNA"/>
</dbReference>
<keyword evidence="4" id="KW-1185">Reference proteome</keyword>
<feature type="signal peptide" evidence="2">
    <location>
        <begin position="1"/>
        <end position="23"/>
    </location>
</feature>
<feature type="region of interest" description="Disordered" evidence="1">
    <location>
        <begin position="240"/>
        <end position="261"/>
    </location>
</feature>
<evidence type="ECO:0000256" key="1">
    <source>
        <dbReference type="SAM" id="MobiDB-lite"/>
    </source>
</evidence>
<protein>
    <recommendedName>
        <fullName evidence="5">GPI anchored protein</fullName>
    </recommendedName>
</protein>
<organism evidence="3 4">
    <name type="scientific">Alectoria fallacina</name>
    <dbReference type="NCBI Taxonomy" id="1903189"/>
    <lineage>
        <taxon>Eukaryota</taxon>
        <taxon>Fungi</taxon>
        <taxon>Dikarya</taxon>
        <taxon>Ascomycota</taxon>
        <taxon>Pezizomycotina</taxon>
        <taxon>Lecanoromycetes</taxon>
        <taxon>OSLEUM clade</taxon>
        <taxon>Lecanoromycetidae</taxon>
        <taxon>Lecanorales</taxon>
        <taxon>Lecanorineae</taxon>
        <taxon>Parmeliaceae</taxon>
        <taxon>Alectoria</taxon>
    </lineage>
</organism>
<dbReference type="OrthoDB" id="5427732at2759"/>
<keyword evidence="2" id="KW-0732">Signal</keyword>
<proteinExistence type="predicted"/>
<gene>
    <name evidence="3" type="ORF">ALECFALPRED_003057</name>
</gene>
<evidence type="ECO:0000313" key="3">
    <source>
        <dbReference type="EMBL" id="CAF9907072.1"/>
    </source>
</evidence>
<sequence length="341" mass="34169">MHSIPNILSISLLLTLFSSFVYAHRPYQRPQDQEEHSSFAGLQKLLDQVDAPSLHAALHDLSPKKFKHGMFQDDRMAVEAIHKDEPSLATSVVKIAKRNVMEDIKQDLAKRAQEISNGTTTTTTPAAIVPGSSTTGVATPVPQGGETSSSTTSSPSSDTSTTTAGASPNAPSTTASTSTSSSGAIAAGSDSTTSTSTSTSAGESPSTTATSSASLTHGELITSTNSVGLTIVSTIGGGVHTISPSPGSSTTSGSKTESSLTSTVVHTSTLPNGSQSVVTAVTVVGAGGVAADTPTGTAGVATTGSSSGKPGIQTAEAPMTRGWCKEMVLVVGGAVGVAMMM</sequence>
<dbReference type="AlphaFoldDB" id="A0A8H3HXZ3"/>
<accession>A0A8H3HXZ3</accession>
<feature type="compositionally biased region" description="Low complexity" evidence="1">
    <location>
        <begin position="147"/>
        <end position="214"/>
    </location>
</feature>
<feature type="chain" id="PRO_5034508490" description="GPI anchored protein" evidence="2">
    <location>
        <begin position="24"/>
        <end position="341"/>
    </location>
</feature>
<feature type="compositionally biased region" description="Low complexity" evidence="1">
    <location>
        <begin position="241"/>
        <end position="261"/>
    </location>
</feature>
<name>A0A8H3HXZ3_9LECA</name>
<evidence type="ECO:0000256" key="2">
    <source>
        <dbReference type="SAM" id="SignalP"/>
    </source>
</evidence>
<evidence type="ECO:0008006" key="5">
    <source>
        <dbReference type="Google" id="ProtNLM"/>
    </source>
</evidence>
<reference evidence="3" key="1">
    <citation type="submission" date="2021-03" db="EMBL/GenBank/DDBJ databases">
        <authorList>
            <person name="Tagirdzhanova G."/>
        </authorList>
    </citation>
    <scope>NUCLEOTIDE SEQUENCE</scope>
</reference>